<organism evidence="2 3">
    <name type="scientific">Clostridium botulinum C/D str. DC5</name>
    <dbReference type="NCBI Taxonomy" id="1443128"/>
    <lineage>
        <taxon>Bacteria</taxon>
        <taxon>Bacillati</taxon>
        <taxon>Bacillota</taxon>
        <taxon>Clostridia</taxon>
        <taxon>Eubacteriales</taxon>
        <taxon>Clostridiaceae</taxon>
        <taxon>Clostridium</taxon>
    </lineage>
</organism>
<evidence type="ECO:0000313" key="2">
    <source>
        <dbReference type="EMBL" id="KGN00681.1"/>
    </source>
</evidence>
<dbReference type="GO" id="GO:0016747">
    <property type="term" value="F:acyltransferase activity, transferring groups other than amino-acyl groups"/>
    <property type="evidence" value="ECO:0007669"/>
    <property type="project" value="InterPro"/>
</dbReference>
<accession>A0A0A0IM97</accession>
<dbReference type="EMBL" id="JDRY01000017">
    <property type="protein sequence ID" value="KGN00681.1"/>
    <property type="molecule type" value="Genomic_DNA"/>
</dbReference>
<proteinExistence type="predicted"/>
<dbReference type="RefSeq" id="WP_039256915.1">
    <property type="nucleotide sequence ID" value="NZ_JDRY01000017.1"/>
</dbReference>
<dbReference type="PROSITE" id="PS51186">
    <property type="entry name" value="GNAT"/>
    <property type="match status" value="1"/>
</dbReference>
<dbReference type="PANTHER" id="PTHR43415:SF3">
    <property type="entry name" value="GNAT-FAMILY ACETYLTRANSFERASE"/>
    <property type="match status" value="1"/>
</dbReference>
<feature type="domain" description="N-acetyltransferase" evidence="1">
    <location>
        <begin position="28"/>
        <end position="166"/>
    </location>
</feature>
<name>A0A0A0IM97_CLOBO</name>
<dbReference type="Proteomes" id="UP000030014">
    <property type="component" value="Unassembled WGS sequence"/>
</dbReference>
<dbReference type="AlphaFoldDB" id="A0A0A0IM97"/>
<sequence length="169" mass="20021">MKYKNIKLRREVFTSDAWKIIQWLENNLITRYLNEQQNVCKSIKDIIYRINMPILTHLFNQNGSFFMIIENDRDPIGFLRLVPKQQATEMVIVIGDKEKWGQGLGTSAIVQGLKHAFFEWRVDEVIAKINLKNERSRRVFKKVGFTKDRELQKEIQYSISIQKFLQLAS</sequence>
<dbReference type="PANTHER" id="PTHR43415">
    <property type="entry name" value="SPERMIDINE N(1)-ACETYLTRANSFERASE"/>
    <property type="match status" value="1"/>
</dbReference>
<protein>
    <submittedName>
        <fullName evidence="2">GNAT family acetyltransferase</fullName>
    </submittedName>
</protein>
<evidence type="ECO:0000313" key="3">
    <source>
        <dbReference type="Proteomes" id="UP000030014"/>
    </source>
</evidence>
<dbReference type="SUPFAM" id="SSF55729">
    <property type="entry name" value="Acyl-CoA N-acyltransferases (Nat)"/>
    <property type="match status" value="1"/>
</dbReference>
<keyword evidence="2" id="KW-0808">Transferase</keyword>
<gene>
    <name evidence="2" type="ORF">Z955_02790</name>
</gene>
<dbReference type="InterPro" id="IPR000182">
    <property type="entry name" value="GNAT_dom"/>
</dbReference>
<evidence type="ECO:0000259" key="1">
    <source>
        <dbReference type="PROSITE" id="PS51186"/>
    </source>
</evidence>
<dbReference type="Pfam" id="PF13302">
    <property type="entry name" value="Acetyltransf_3"/>
    <property type="match status" value="1"/>
</dbReference>
<dbReference type="Gene3D" id="3.40.630.30">
    <property type="match status" value="1"/>
</dbReference>
<dbReference type="InterPro" id="IPR016181">
    <property type="entry name" value="Acyl_CoA_acyltransferase"/>
</dbReference>
<comment type="caution">
    <text evidence="2">The sequence shown here is derived from an EMBL/GenBank/DDBJ whole genome shotgun (WGS) entry which is preliminary data.</text>
</comment>
<reference evidence="2 3" key="1">
    <citation type="submission" date="2014-01" db="EMBL/GenBank/DDBJ databases">
        <title>Plasmidome dynamics in the species complex Clostridium novyi sensu lato converts strains of independent lineages into distinctly different pathogens.</title>
        <authorList>
            <person name="Skarin H."/>
            <person name="Segerman B."/>
        </authorList>
    </citation>
    <scope>NUCLEOTIDE SEQUENCE [LARGE SCALE GENOMIC DNA]</scope>
    <source>
        <strain evidence="2 3">DC5</strain>
    </source>
</reference>